<name>A0A2W5N0I5_9BACT</name>
<dbReference type="EMBL" id="QFQB01000036">
    <property type="protein sequence ID" value="PZQ45899.1"/>
    <property type="molecule type" value="Genomic_DNA"/>
</dbReference>
<keyword evidence="1" id="KW-0732">Signal</keyword>
<evidence type="ECO:0000313" key="2">
    <source>
        <dbReference type="EMBL" id="PZQ45899.1"/>
    </source>
</evidence>
<accession>A0A2W5N0I5</accession>
<evidence type="ECO:0000256" key="1">
    <source>
        <dbReference type="SAM" id="SignalP"/>
    </source>
</evidence>
<dbReference type="AlphaFoldDB" id="A0A2W5N0I5"/>
<reference evidence="2 3" key="1">
    <citation type="submission" date="2017-08" db="EMBL/GenBank/DDBJ databases">
        <title>Infants hospitalized years apart are colonized by the same room-sourced microbial strains.</title>
        <authorList>
            <person name="Brooks B."/>
            <person name="Olm M.R."/>
            <person name="Firek B.A."/>
            <person name="Baker R."/>
            <person name="Thomas B.C."/>
            <person name="Morowitz M.J."/>
            <person name="Banfield J.F."/>
        </authorList>
    </citation>
    <scope>NUCLEOTIDE SEQUENCE [LARGE SCALE GENOMIC DNA]</scope>
    <source>
        <strain evidence="2">S2_005_002_R2_29</strain>
    </source>
</reference>
<dbReference type="Proteomes" id="UP000249417">
    <property type="component" value="Unassembled WGS sequence"/>
</dbReference>
<protein>
    <submittedName>
        <fullName evidence="2">Uncharacterized protein</fullName>
    </submittedName>
</protein>
<sequence length="114" mass="12428">MGMRIKTSLGSLSVLAAMVGFGGVPVAQAAPKGVNIIPYKGPKSGPVIPNEHDMTRAADLLKEERRLFGLGENLREPKSERLKLIFFRMGDDGECRLKGPALINLTWRLGPKND</sequence>
<feature type="signal peptide" evidence="1">
    <location>
        <begin position="1"/>
        <end position="29"/>
    </location>
</feature>
<gene>
    <name evidence="2" type="ORF">DI551_06135</name>
</gene>
<proteinExistence type="predicted"/>
<organism evidence="2 3">
    <name type="scientific">Micavibrio aeruginosavorus</name>
    <dbReference type="NCBI Taxonomy" id="349221"/>
    <lineage>
        <taxon>Bacteria</taxon>
        <taxon>Pseudomonadati</taxon>
        <taxon>Bdellovibrionota</taxon>
        <taxon>Bdellovibrionia</taxon>
        <taxon>Bdellovibrionales</taxon>
        <taxon>Pseudobdellovibrionaceae</taxon>
        <taxon>Micavibrio</taxon>
    </lineage>
</organism>
<feature type="chain" id="PRO_5016051486" evidence="1">
    <location>
        <begin position="30"/>
        <end position="114"/>
    </location>
</feature>
<evidence type="ECO:0000313" key="3">
    <source>
        <dbReference type="Proteomes" id="UP000249417"/>
    </source>
</evidence>
<comment type="caution">
    <text evidence="2">The sequence shown here is derived from an EMBL/GenBank/DDBJ whole genome shotgun (WGS) entry which is preliminary data.</text>
</comment>